<dbReference type="RefSeq" id="XP_009777976.1">
    <property type="nucleotide sequence ID" value="XM_009779674.1"/>
</dbReference>
<evidence type="ECO:0000256" key="1">
    <source>
        <dbReference type="SAM" id="MobiDB-lite"/>
    </source>
</evidence>
<dbReference type="STRING" id="4096.A0A1U7WL17"/>
<gene>
    <name evidence="3" type="primary">LOC104227431</name>
</gene>
<dbReference type="CDD" id="cd00303">
    <property type="entry name" value="retropepsin_like"/>
    <property type="match status" value="1"/>
</dbReference>
<feature type="region of interest" description="Disordered" evidence="1">
    <location>
        <begin position="152"/>
        <end position="180"/>
    </location>
</feature>
<accession>A0A1U7WL17</accession>
<reference evidence="3" key="2">
    <citation type="submission" date="2025-08" db="UniProtKB">
        <authorList>
            <consortium name="RefSeq"/>
        </authorList>
    </citation>
    <scope>IDENTIFICATION</scope>
    <source>
        <tissue evidence="3">Leaf</tissue>
    </source>
</reference>
<proteinExistence type="predicted"/>
<dbReference type="OrthoDB" id="1328322at2759"/>
<reference evidence="2" key="1">
    <citation type="journal article" date="2013" name="Genome Biol.">
        <title>Reference genomes and transcriptomes of Nicotiana sylvestris and Nicotiana tomentosiformis.</title>
        <authorList>
            <person name="Sierro N."/>
            <person name="Battey J.N."/>
            <person name="Ouadi S."/>
            <person name="Bovet L."/>
            <person name="Goepfert S."/>
            <person name="Bakaher N."/>
            <person name="Peitsch M.C."/>
            <person name="Ivanov N.V."/>
        </authorList>
    </citation>
    <scope>NUCLEOTIDE SEQUENCE [LARGE SCALE GENOMIC DNA]</scope>
</reference>
<dbReference type="PANTHER" id="PTHR35046">
    <property type="entry name" value="ZINC KNUCKLE (CCHC-TYPE) FAMILY PROTEIN"/>
    <property type="match status" value="1"/>
</dbReference>
<dbReference type="Proteomes" id="UP000189701">
    <property type="component" value="Unplaced"/>
</dbReference>
<feature type="compositionally biased region" description="Basic and acidic residues" evidence="1">
    <location>
        <begin position="165"/>
        <end position="180"/>
    </location>
</feature>
<protein>
    <submittedName>
        <fullName evidence="3">Uncharacterized protein LOC104227431</fullName>
    </submittedName>
</protein>
<sequence length="824" mass="93869">MSTIYTLRIDKAFNYNLISTYMVEKLNLPCVEHIDPYILKGVMVDKRVLLPFSIGRYENVIWCDFIPMNRFHILLGRPWNIYRSASYSIEKNRYSFEVNGKKLSLGPLTPSQICADEKIVKKNMEKYEREKNEKSKGVHVDIPREEKGEVVLSKKSGMSSEVNNDLEKKEKRESNKRNKVCKVEREKQERLSEGKELFSERKEAKGEENISLAIKAKESVSKKNVSLLPNPLTLSCFSSCDFVQPRDEIPFERSGEAQEMVAKDPIGFQHKFGNINSCWMVEDKSLIKFFVIKPFDYFDSYLQGYDMELPKSIAKVEPLHKRIQGDDVPLVNKSKYGMYNWFICILGLSRTPKVFLEVMNYTLISYIGDFIIFVDDDILMHIKSLTIISKLMCKSNSLPFEIVYDIDDYLFQLGGKRHGISVKRLANELNISSYLIQVANEFSCAKECDLCYVMGSHSSSHVHCKIVKVFVSSKEDMHDCCNTGDQILFHVEESMRFVIVDSSVYHECILFDTCGRDPKLGRPGFPQYGHSGLSVSVFLSRLRLPGILSLTKTQPKPCKAGSNGRNDFFLISLCYLGSRAIQTSFSESPVWPEFEAMSFETLSPFGVHNPHPFDPDSVVTRVLVDNGSSANICPISTLNNLKVDGERIYKNSICVRGFDGGGKDSEIVVHGKDNLSIPSDSIVPFIEFEDDTGLWVYQGRRRCVRHNLAVLRSPLLGEGVLGRWGFLFLNQFGCVSPEIGLTFCYKLAGLKLARLTNKIERAFLACLKPYKAFFNRQGKSDRALRDRDLSAGLKPIELVFLRHPLAYRTCEKHDLRYARTKVAA</sequence>
<evidence type="ECO:0000313" key="2">
    <source>
        <dbReference type="Proteomes" id="UP000189701"/>
    </source>
</evidence>
<evidence type="ECO:0000313" key="3">
    <source>
        <dbReference type="RefSeq" id="XP_009777976.1"/>
    </source>
</evidence>
<dbReference type="AlphaFoldDB" id="A0A1U7WL17"/>
<organism evidence="2 3">
    <name type="scientific">Nicotiana sylvestris</name>
    <name type="common">Wood tobacco</name>
    <name type="synonym">South American tobacco</name>
    <dbReference type="NCBI Taxonomy" id="4096"/>
    <lineage>
        <taxon>Eukaryota</taxon>
        <taxon>Viridiplantae</taxon>
        <taxon>Streptophyta</taxon>
        <taxon>Embryophyta</taxon>
        <taxon>Tracheophyta</taxon>
        <taxon>Spermatophyta</taxon>
        <taxon>Magnoliopsida</taxon>
        <taxon>eudicotyledons</taxon>
        <taxon>Gunneridae</taxon>
        <taxon>Pentapetalae</taxon>
        <taxon>asterids</taxon>
        <taxon>lamiids</taxon>
        <taxon>Solanales</taxon>
        <taxon>Solanaceae</taxon>
        <taxon>Nicotianoideae</taxon>
        <taxon>Nicotianeae</taxon>
        <taxon>Nicotiana</taxon>
    </lineage>
</organism>
<dbReference type="PANTHER" id="PTHR35046:SF22">
    <property type="entry name" value="CCHC-TYPE DOMAIN-CONTAINING PROTEIN"/>
    <property type="match status" value="1"/>
</dbReference>
<dbReference type="eggNOG" id="KOG0017">
    <property type="taxonomic scope" value="Eukaryota"/>
</dbReference>
<keyword evidence="2" id="KW-1185">Reference proteome</keyword>
<name>A0A1U7WL17_NICSY</name>